<name>A0A5J4KNC5_9CHLR</name>
<protein>
    <submittedName>
        <fullName evidence="1">Uncharacterized protein</fullName>
    </submittedName>
</protein>
<dbReference type="Proteomes" id="UP000326912">
    <property type="component" value="Unassembled WGS sequence"/>
</dbReference>
<gene>
    <name evidence="1" type="ORF">KDW_49960</name>
</gene>
<sequence>MISLQLNYAMAFSSPKSIPDFYEIRNKGARLAGFFSTQGPLKRGDRENMLDVLMGQYKHAIMDIHV</sequence>
<evidence type="ECO:0000313" key="1">
    <source>
        <dbReference type="EMBL" id="GER90834.1"/>
    </source>
</evidence>
<accession>A0A5J4KNC5</accession>
<organism evidence="1 2">
    <name type="scientific">Dictyobacter vulcani</name>
    <dbReference type="NCBI Taxonomy" id="2607529"/>
    <lineage>
        <taxon>Bacteria</taxon>
        <taxon>Bacillati</taxon>
        <taxon>Chloroflexota</taxon>
        <taxon>Ktedonobacteria</taxon>
        <taxon>Ktedonobacterales</taxon>
        <taxon>Dictyobacteraceae</taxon>
        <taxon>Dictyobacter</taxon>
    </lineage>
</organism>
<evidence type="ECO:0000313" key="2">
    <source>
        <dbReference type="Proteomes" id="UP000326912"/>
    </source>
</evidence>
<reference evidence="1 2" key="1">
    <citation type="submission" date="2019-10" db="EMBL/GenBank/DDBJ databases">
        <title>Dictyobacter vulcani sp. nov., within the class Ktedonobacteria, isolated from soil of volcanic Mt. Zao.</title>
        <authorList>
            <person name="Zheng Y."/>
            <person name="Wang C.M."/>
            <person name="Sakai Y."/>
            <person name="Abe K."/>
            <person name="Yokota A."/>
            <person name="Yabe S."/>
        </authorList>
    </citation>
    <scope>NUCLEOTIDE SEQUENCE [LARGE SCALE GENOMIC DNA]</scope>
    <source>
        <strain evidence="1 2">W12</strain>
    </source>
</reference>
<dbReference type="AlphaFoldDB" id="A0A5J4KNC5"/>
<keyword evidence="2" id="KW-1185">Reference proteome</keyword>
<comment type="caution">
    <text evidence="1">The sequence shown here is derived from an EMBL/GenBank/DDBJ whole genome shotgun (WGS) entry which is preliminary data.</text>
</comment>
<dbReference type="EMBL" id="BKZW01000003">
    <property type="protein sequence ID" value="GER90834.1"/>
    <property type="molecule type" value="Genomic_DNA"/>
</dbReference>
<proteinExistence type="predicted"/>